<gene>
    <name evidence="2" type="ORF">EDB81DRAFT_812888</name>
</gene>
<dbReference type="Proteomes" id="UP000738349">
    <property type="component" value="Unassembled WGS sequence"/>
</dbReference>
<name>A0A9P9IL67_9HYPO</name>
<accession>A0A9P9IL67</accession>
<dbReference type="AlphaFoldDB" id="A0A9P9IL67"/>
<proteinExistence type="predicted"/>
<evidence type="ECO:0000313" key="2">
    <source>
        <dbReference type="EMBL" id="KAH7124427.1"/>
    </source>
</evidence>
<protein>
    <submittedName>
        <fullName evidence="2">Uncharacterized protein</fullName>
    </submittedName>
</protein>
<organism evidence="2 3">
    <name type="scientific">Dactylonectria macrodidyma</name>
    <dbReference type="NCBI Taxonomy" id="307937"/>
    <lineage>
        <taxon>Eukaryota</taxon>
        <taxon>Fungi</taxon>
        <taxon>Dikarya</taxon>
        <taxon>Ascomycota</taxon>
        <taxon>Pezizomycotina</taxon>
        <taxon>Sordariomycetes</taxon>
        <taxon>Hypocreomycetidae</taxon>
        <taxon>Hypocreales</taxon>
        <taxon>Nectriaceae</taxon>
        <taxon>Dactylonectria</taxon>
    </lineage>
</organism>
<evidence type="ECO:0000256" key="1">
    <source>
        <dbReference type="SAM" id="MobiDB-lite"/>
    </source>
</evidence>
<comment type="caution">
    <text evidence="2">The sequence shown here is derived from an EMBL/GenBank/DDBJ whole genome shotgun (WGS) entry which is preliminary data.</text>
</comment>
<evidence type="ECO:0000313" key="3">
    <source>
        <dbReference type="Proteomes" id="UP000738349"/>
    </source>
</evidence>
<keyword evidence="3" id="KW-1185">Reference proteome</keyword>
<reference evidence="2" key="1">
    <citation type="journal article" date="2021" name="Nat. Commun.">
        <title>Genetic determinants of endophytism in the Arabidopsis root mycobiome.</title>
        <authorList>
            <person name="Mesny F."/>
            <person name="Miyauchi S."/>
            <person name="Thiergart T."/>
            <person name="Pickel B."/>
            <person name="Atanasova L."/>
            <person name="Karlsson M."/>
            <person name="Huettel B."/>
            <person name="Barry K.W."/>
            <person name="Haridas S."/>
            <person name="Chen C."/>
            <person name="Bauer D."/>
            <person name="Andreopoulos W."/>
            <person name="Pangilinan J."/>
            <person name="LaButti K."/>
            <person name="Riley R."/>
            <person name="Lipzen A."/>
            <person name="Clum A."/>
            <person name="Drula E."/>
            <person name="Henrissat B."/>
            <person name="Kohler A."/>
            <person name="Grigoriev I.V."/>
            <person name="Martin F.M."/>
            <person name="Hacquard S."/>
        </authorList>
    </citation>
    <scope>NUCLEOTIDE SEQUENCE</scope>
    <source>
        <strain evidence="2">MPI-CAGE-AT-0147</strain>
    </source>
</reference>
<dbReference type="EMBL" id="JAGMUV010000022">
    <property type="protein sequence ID" value="KAH7124427.1"/>
    <property type="molecule type" value="Genomic_DNA"/>
</dbReference>
<feature type="region of interest" description="Disordered" evidence="1">
    <location>
        <begin position="1"/>
        <end position="21"/>
    </location>
</feature>
<sequence>MMAALVHRQHDSRQNRIGRKASIDQGTVRDINYGLPHPPARAEVVRIILCPRNEDLVHRRDLIDRLDKLLPSTPGSLIAEYALNGEYSELAS</sequence>